<feature type="transmembrane region" description="Helical" evidence="1">
    <location>
        <begin position="7"/>
        <end position="26"/>
    </location>
</feature>
<reference evidence="2 3" key="1">
    <citation type="submission" date="2018-06" db="EMBL/GenBank/DDBJ databases">
        <title>Echinicola strongylocentroti sp. nov., isolated from a sea urchin Strongylocentrotus intermedius.</title>
        <authorList>
            <person name="Bae S.S."/>
        </authorList>
    </citation>
    <scope>NUCLEOTIDE SEQUENCE [LARGE SCALE GENOMIC DNA]</scope>
    <source>
        <strain evidence="2 3">MEBiC08714</strain>
    </source>
</reference>
<evidence type="ECO:0000313" key="2">
    <source>
        <dbReference type="EMBL" id="AWW31872.1"/>
    </source>
</evidence>
<dbReference type="PROSITE" id="PS51257">
    <property type="entry name" value="PROKAR_LIPOPROTEIN"/>
    <property type="match status" value="1"/>
</dbReference>
<name>A0A2Z4IL87_9BACT</name>
<accession>A0A2Z4IL87</accession>
<dbReference type="EMBL" id="CP030041">
    <property type="protein sequence ID" value="AWW31872.1"/>
    <property type="molecule type" value="Genomic_DNA"/>
</dbReference>
<dbReference type="RefSeq" id="WP_112785245.1">
    <property type="nucleotide sequence ID" value="NZ_CP030041.1"/>
</dbReference>
<keyword evidence="3" id="KW-1185">Reference proteome</keyword>
<proteinExistence type="predicted"/>
<gene>
    <name evidence="2" type="ORF">DN752_17990</name>
</gene>
<dbReference type="Proteomes" id="UP000248688">
    <property type="component" value="Chromosome"/>
</dbReference>
<dbReference type="AlphaFoldDB" id="A0A2Z4IL87"/>
<keyword evidence="1" id="KW-0472">Membrane</keyword>
<protein>
    <submittedName>
        <fullName evidence="2">Uncharacterized protein</fullName>
    </submittedName>
</protein>
<sequence length="89" mass="10263">MPRHGKGALYATLLSLIMWLLMLMGGCAPRKYTVRPEGTVIDKDGSRVLIIFQDISGEPHTFTYNWFFFERADTIQVGEQFKLRKEVQP</sequence>
<evidence type="ECO:0000313" key="3">
    <source>
        <dbReference type="Proteomes" id="UP000248688"/>
    </source>
</evidence>
<dbReference type="KEGG" id="est:DN752_17990"/>
<organism evidence="2 3">
    <name type="scientific">Echinicola strongylocentroti</name>
    <dbReference type="NCBI Taxonomy" id="1795355"/>
    <lineage>
        <taxon>Bacteria</taxon>
        <taxon>Pseudomonadati</taxon>
        <taxon>Bacteroidota</taxon>
        <taxon>Cytophagia</taxon>
        <taxon>Cytophagales</taxon>
        <taxon>Cyclobacteriaceae</taxon>
        <taxon>Echinicola</taxon>
    </lineage>
</organism>
<evidence type="ECO:0000256" key="1">
    <source>
        <dbReference type="SAM" id="Phobius"/>
    </source>
</evidence>
<keyword evidence="1" id="KW-1133">Transmembrane helix</keyword>
<keyword evidence="1" id="KW-0812">Transmembrane</keyword>